<accession>A0A212JF53</accession>
<feature type="domain" description="BON" evidence="2">
    <location>
        <begin position="68"/>
        <end position="135"/>
    </location>
</feature>
<sequence length="214" mass="22477">MDTPRVPREGSKPDVYPGSKPEAGKRDGGNVKSAVQPVTSAHGRTGDTSRVFQEGSKSNVYPGNRPGTGKIDDDDIEDAVERAVERYEDVSVDVDEGVVTLSGEVVSESDRENAITAARDVAGVRTVQDQMQVAGSGSQTVGKYFDDAGITTAVKGKLLAEKGLSSFKISVDTIDGVVTLTGDVKTQAQVDTAGAVARQVDGVKRVDNKVLVKP</sequence>
<organism evidence="3">
    <name type="scientific">uncultured delta proteobacterium</name>
    <dbReference type="NCBI Taxonomy" id="34034"/>
    <lineage>
        <taxon>Bacteria</taxon>
        <taxon>Deltaproteobacteria</taxon>
        <taxon>environmental samples</taxon>
    </lineage>
</organism>
<proteinExistence type="predicted"/>
<dbReference type="InterPro" id="IPR007055">
    <property type="entry name" value="BON_dom"/>
</dbReference>
<gene>
    <name evidence="3" type="ORF">KL86DPRO_11329</name>
</gene>
<evidence type="ECO:0000256" key="1">
    <source>
        <dbReference type="SAM" id="MobiDB-lite"/>
    </source>
</evidence>
<feature type="region of interest" description="Disordered" evidence="1">
    <location>
        <begin position="1"/>
        <end position="73"/>
    </location>
</feature>
<dbReference type="AlphaFoldDB" id="A0A212JF53"/>
<reference evidence="3" key="1">
    <citation type="submission" date="2016-04" db="EMBL/GenBank/DDBJ databases">
        <authorList>
            <person name="Evans L.H."/>
            <person name="Alamgir A."/>
            <person name="Owens N."/>
            <person name="Weber N.D."/>
            <person name="Virtaneva K."/>
            <person name="Barbian K."/>
            <person name="Babar A."/>
            <person name="Rosenke K."/>
        </authorList>
    </citation>
    <scope>NUCLEOTIDE SEQUENCE</scope>
    <source>
        <strain evidence="3">86</strain>
    </source>
</reference>
<dbReference type="PROSITE" id="PS50914">
    <property type="entry name" value="BON"/>
    <property type="match status" value="2"/>
</dbReference>
<name>A0A212JF53_9DELT</name>
<feature type="compositionally biased region" description="Basic and acidic residues" evidence="1">
    <location>
        <begin position="1"/>
        <end position="12"/>
    </location>
</feature>
<dbReference type="EMBL" id="FLUQ01000001">
    <property type="protein sequence ID" value="SBV98093.1"/>
    <property type="molecule type" value="Genomic_DNA"/>
</dbReference>
<protein>
    <recommendedName>
        <fullName evidence="2">BON domain-containing protein</fullName>
    </recommendedName>
</protein>
<evidence type="ECO:0000259" key="2">
    <source>
        <dbReference type="PROSITE" id="PS50914"/>
    </source>
</evidence>
<dbReference type="PANTHER" id="PTHR34606:SF15">
    <property type="entry name" value="BON DOMAIN-CONTAINING PROTEIN"/>
    <property type="match status" value="1"/>
</dbReference>
<dbReference type="Gene3D" id="3.30.1340.30">
    <property type="match status" value="2"/>
</dbReference>
<dbReference type="InterPro" id="IPR051686">
    <property type="entry name" value="Lipoprotein_DolP"/>
</dbReference>
<feature type="compositionally biased region" description="Polar residues" evidence="1">
    <location>
        <begin position="46"/>
        <end position="61"/>
    </location>
</feature>
<dbReference type="Pfam" id="PF04972">
    <property type="entry name" value="BON"/>
    <property type="match status" value="2"/>
</dbReference>
<dbReference type="InterPro" id="IPR014004">
    <property type="entry name" value="Transpt-assoc_nodulatn_dom_bac"/>
</dbReference>
<evidence type="ECO:0000313" key="3">
    <source>
        <dbReference type="EMBL" id="SBV98093.1"/>
    </source>
</evidence>
<dbReference type="SMART" id="SM00749">
    <property type="entry name" value="BON"/>
    <property type="match status" value="2"/>
</dbReference>
<feature type="domain" description="BON" evidence="2">
    <location>
        <begin position="146"/>
        <end position="214"/>
    </location>
</feature>
<dbReference type="PANTHER" id="PTHR34606">
    <property type="entry name" value="BON DOMAIN-CONTAINING PROTEIN"/>
    <property type="match status" value="1"/>
</dbReference>